<dbReference type="EMBL" id="HBUF01341581">
    <property type="protein sequence ID" value="CAG6704291.1"/>
    <property type="molecule type" value="Transcribed_RNA"/>
</dbReference>
<evidence type="ECO:0000313" key="2">
    <source>
        <dbReference type="EMBL" id="CAG6704301.1"/>
    </source>
</evidence>
<feature type="compositionally biased region" description="Basic residues" evidence="1">
    <location>
        <begin position="57"/>
        <end position="69"/>
    </location>
</feature>
<organism evidence="2">
    <name type="scientific">Cacopsylla melanoneura</name>
    <dbReference type="NCBI Taxonomy" id="428564"/>
    <lineage>
        <taxon>Eukaryota</taxon>
        <taxon>Metazoa</taxon>
        <taxon>Ecdysozoa</taxon>
        <taxon>Arthropoda</taxon>
        <taxon>Hexapoda</taxon>
        <taxon>Insecta</taxon>
        <taxon>Pterygota</taxon>
        <taxon>Neoptera</taxon>
        <taxon>Paraneoptera</taxon>
        <taxon>Hemiptera</taxon>
        <taxon>Sternorrhyncha</taxon>
        <taxon>Psylloidea</taxon>
        <taxon>Psyllidae</taxon>
        <taxon>Psyllinae</taxon>
        <taxon>Cacopsylla</taxon>
    </lineage>
</organism>
<feature type="region of interest" description="Disordered" evidence="1">
    <location>
        <begin position="47"/>
        <end position="70"/>
    </location>
</feature>
<reference evidence="2" key="1">
    <citation type="submission" date="2021-05" db="EMBL/GenBank/DDBJ databases">
        <authorList>
            <person name="Alioto T."/>
            <person name="Alioto T."/>
            <person name="Gomez Garrido J."/>
        </authorList>
    </citation>
    <scope>NUCLEOTIDE SEQUENCE</scope>
</reference>
<dbReference type="EMBL" id="HBUF01341580">
    <property type="protein sequence ID" value="CAG6704286.1"/>
    <property type="molecule type" value="Transcribed_RNA"/>
</dbReference>
<evidence type="ECO:0000256" key="1">
    <source>
        <dbReference type="SAM" id="MobiDB-lite"/>
    </source>
</evidence>
<dbReference type="EMBL" id="HBUF01341579">
    <property type="protein sequence ID" value="CAG6704281.1"/>
    <property type="molecule type" value="Transcribed_RNA"/>
</dbReference>
<dbReference type="EMBL" id="HBUF01341576">
    <property type="protein sequence ID" value="CAG6704266.1"/>
    <property type="molecule type" value="Transcribed_RNA"/>
</dbReference>
<dbReference type="EMBL" id="HBUF01341578">
    <property type="protein sequence ID" value="CAG6704276.1"/>
    <property type="molecule type" value="Transcribed_RNA"/>
</dbReference>
<dbReference type="EMBL" id="HBUF01341577">
    <property type="protein sequence ID" value="CAG6704271.1"/>
    <property type="molecule type" value="Transcribed_RNA"/>
</dbReference>
<name>A0A8D8UBX7_9HEMI</name>
<dbReference type="EMBL" id="HBUF01341583">
    <property type="protein sequence ID" value="CAG6704301.1"/>
    <property type="molecule type" value="Transcribed_RNA"/>
</dbReference>
<dbReference type="EMBL" id="HBUF01341586">
    <property type="protein sequence ID" value="CAG6704316.1"/>
    <property type="molecule type" value="Transcribed_RNA"/>
</dbReference>
<dbReference type="EMBL" id="HBUF01341584">
    <property type="protein sequence ID" value="CAG6704306.1"/>
    <property type="molecule type" value="Transcribed_RNA"/>
</dbReference>
<dbReference type="EMBL" id="HBUF01341587">
    <property type="protein sequence ID" value="CAG6704321.1"/>
    <property type="molecule type" value="Transcribed_RNA"/>
</dbReference>
<accession>A0A8D8UBX7</accession>
<proteinExistence type="predicted"/>
<dbReference type="EMBL" id="HBUF01341582">
    <property type="protein sequence ID" value="CAG6704296.1"/>
    <property type="molecule type" value="Transcribed_RNA"/>
</dbReference>
<protein>
    <submittedName>
        <fullName evidence="2">Uncharacterized protein</fullName>
    </submittedName>
</protein>
<dbReference type="EMBL" id="HBUF01341585">
    <property type="protein sequence ID" value="CAG6704311.1"/>
    <property type="molecule type" value="Transcribed_RNA"/>
</dbReference>
<dbReference type="AlphaFoldDB" id="A0A8D8UBX7"/>
<sequence>MARSYIYFYGKLHRNTWYYHAYTHTHTHTPPPLPSLCSSVPGHQGLSPDIHTDSPKGHPHSRTARKSPRPHNLAGCLMNRKLGWAWKILEQHATSIPHSRHCSTFLHFTTCLSMIPSTSCVKMSVLFVPCARL</sequence>